<dbReference type="AlphaFoldDB" id="A0A0H2YTZ6"/>
<dbReference type="eggNOG" id="COG1813">
    <property type="taxonomic scope" value="Bacteria"/>
</dbReference>
<protein>
    <submittedName>
        <fullName evidence="1">Conserved domain protein</fullName>
    </submittedName>
</protein>
<proteinExistence type="predicted"/>
<dbReference type="EMBL" id="CP000246">
    <property type="protein sequence ID" value="ABG84022.1"/>
    <property type="molecule type" value="Genomic_DNA"/>
</dbReference>
<reference evidence="1 2" key="1">
    <citation type="journal article" date="2006" name="Genome Res.">
        <title>Skewed genomic variability in strains of the toxigenic bacterial pathogen, Clostridium perfringens.</title>
        <authorList>
            <person name="Myers G.S."/>
            <person name="Rasko D.A."/>
            <person name="Cheung J.K."/>
            <person name="Ravel J."/>
            <person name="Seshadri R."/>
            <person name="Deboy R.T."/>
            <person name="Ren Q."/>
            <person name="Varga J."/>
            <person name="Awad M.M."/>
            <person name="Brinkac L.M."/>
            <person name="Daugherty S.C."/>
            <person name="Haft D.H."/>
            <person name="Dodson R.J."/>
            <person name="Madupu R."/>
            <person name="Nelson W.C."/>
            <person name="Rosovitz M.J."/>
            <person name="Sullivan S.A."/>
            <person name="Khouri H."/>
            <person name="Dimitrov G.I."/>
            <person name="Watkins K.L."/>
            <person name="Mulligan S."/>
            <person name="Benton J."/>
            <person name="Radune D."/>
            <person name="Fisher D.J."/>
            <person name="Atkins H.S."/>
            <person name="Hiscox T."/>
            <person name="Jost B.H."/>
            <person name="Billington S.J."/>
            <person name="Songer J.G."/>
            <person name="McClane B.A."/>
            <person name="Titball R.W."/>
            <person name="Rood J.I."/>
            <person name="Melville S.B."/>
            <person name="Paulsen I.T."/>
        </authorList>
    </citation>
    <scope>NUCLEOTIDE SEQUENCE [LARGE SCALE GENOMIC DNA]</scope>
    <source>
        <strain evidence="2">ATCC 13124 / DSM 756 / JCM 1290 / NCIMB 6125 / NCTC 8237 / S 107 / Type A</strain>
    </source>
</reference>
<dbReference type="HOGENOM" id="CLU_120937_2_0_9"/>
<sequence>MAKQPTKAANNVYCIARKKAAEFNSKFSSREGASEFLGISKDSLTDYELDLCKVVPVDKVVIMAEAYNAPELLNHYCCNECPIGKRITPIIESENIDNLYKFAISVANTLDDSVNIQKTLLKIVEDGVIDVSERKELEIIVKFFSKLEKRAAEMRLIAEKYLGED</sequence>
<organism evidence="1 2">
    <name type="scientific">Clostridium perfringens (strain ATCC 13124 / DSM 756 / JCM 1290 / NCIMB 6125 / NCTC 8237 / Type A)</name>
    <dbReference type="NCBI Taxonomy" id="195103"/>
    <lineage>
        <taxon>Bacteria</taxon>
        <taxon>Bacillati</taxon>
        <taxon>Bacillota</taxon>
        <taxon>Clostridia</taxon>
        <taxon>Eubacteriales</taxon>
        <taxon>Clostridiaceae</taxon>
        <taxon>Clostridium</taxon>
    </lineage>
</organism>
<dbReference type="STRING" id="195103.CPF_1602"/>
<gene>
    <name evidence="1" type="ordered locus">CPF_1602</name>
</gene>
<keyword evidence="2" id="KW-1185">Reference proteome</keyword>
<name>A0A0H2YTZ6_CLOP1</name>
<accession>A0A0H2YTZ6</accession>
<dbReference type="Proteomes" id="UP000001823">
    <property type="component" value="Chromosome"/>
</dbReference>
<evidence type="ECO:0000313" key="1">
    <source>
        <dbReference type="EMBL" id="ABG84022.1"/>
    </source>
</evidence>
<evidence type="ECO:0000313" key="2">
    <source>
        <dbReference type="Proteomes" id="UP000001823"/>
    </source>
</evidence>
<dbReference type="PaxDb" id="195103-CPF_1602"/>
<dbReference type="RefSeq" id="WP_011590803.1">
    <property type="nucleotide sequence ID" value="NC_008261.1"/>
</dbReference>
<dbReference type="KEGG" id="cpf:CPF_1602"/>